<dbReference type="InterPro" id="IPR037401">
    <property type="entry name" value="SnoaL-like"/>
</dbReference>
<dbReference type="Gene3D" id="3.10.450.50">
    <property type="match status" value="1"/>
</dbReference>
<dbReference type="CDD" id="cd00531">
    <property type="entry name" value="NTF2_like"/>
    <property type="match status" value="1"/>
</dbReference>
<feature type="domain" description="SnoaL-like" evidence="1">
    <location>
        <begin position="20"/>
        <end position="154"/>
    </location>
</feature>
<proteinExistence type="predicted"/>
<sequence>MADRLARLFLSGRLRPCDPAIEAERAILRTFHRFFRIADTAQSERFAECFTPDALIEYRIMPGPPVLFHGRDSFTAHMSRVPKSQRSLVAHVIGQTTIEWTADRPLLTAYATVWHWFSSTAAADVGRPADWVVIGLVRDEFAQHDGEWLISHRDVRHVAGRVAAGHGPA</sequence>
<accession>A0ABW1JRH6</accession>
<evidence type="ECO:0000313" key="2">
    <source>
        <dbReference type="EMBL" id="MFC6012059.1"/>
    </source>
</evidence>
<organism evidence="2 3">
    <name type="scientific">Nocardia lasii</name>
    <dbReference type="NCBI Taxonomy" id="1616107"/>
    <lineage>
        <taxon>Bacteria</taxon>
        <taxon>Bacillati</taxon>
        <taxon>Actinomycetota</taxon>
        <taxon>Actinomycetes</taxon>
        <taxon>Mycobacteriales</taxon>
        <taxon>Nocardiaceae</taxon>
        <taxon>Nocardia</taxon>
    </lineage>
</organism>
<dbReference type="SUPFAM" id="SSF54427">
    <property type="entry name" value="NTF2-like"/>
    <property type="match status" value="1"/>
</dbReference>
<dbReference type="Proteomes" id="UP001596223">
    <property type="component" value="Unassembled WGS sequence"/>
</dbReference>
<reference evidence="3" key="1">
    <citation type="journal article" date="2019" name="Int. J. Syst. Evol. Microbiol.">
        <title>The Global Catalogue of Microorganisms (GCM) 10K type strain sequencing project: providing services to taxonomists for standard genome sequencing and annotation.</title>
        <authorList>
            <consortium name="The Broad Institute Genomics Platform"/>
            <consortium name="The Broad Institute Genome Sequencing Center for Infectious Disease"/>
            <person name="Wu L."/>
            <person name="Ma J."/>
        </authorList>
    </citation>
    <scope>NUCLEOTIDE SEQUENCE [LARGE SCALE GENOMIC DNA]</scope>
    <source>
        <strain evidence="3">CCUG 36956</strain>
    </source>
</reference>
<gene>
    <name evidence="2" type="ORF">ACFP3H_13455</name>
</gene>
<dbReference type="RefSeq" id="WP_378604927.1">
    <property type="nucleotide sequence ID" value="NZ_JBHSQN010000009.1"/>
</dbReference>
<dbReference type="Pfam" id="PF13577">
    <property type="entry name" value="SnoaL_4"/>
    <property type="match status" value="1"/>
</dbReference>
<keyword evidence="3" id="KW-1185">Reference proteome</keyword>
<evidence type="ECO:0000259" key="1">
    <source>
        <dbReference type="Pfam" id="PF13577"/>
    </source>
</evidence>
<dbReference type="InterPro" id="IPR032710">
    <property type="entry name" value="NTF2-like_dom_sf"/>
</dbReference>
<dbReference type="EMBL" id="JBHSQN010000009">
    <property type="protein sequence ID" value="MFC6012059.1"/>
    <property type="molecule type" value="Genomic_DNA"/>
</dbReference>
<protein>
    <submittedName>
        <fullName evidence="2">Nuclear transport factor 2 family protein</fullName>
    </submittedName>
</protein>
<evidence type="ECO:0000313" key="3">
    <source>
        <dbReference type="Proteomes" id="UP001596223"/>
    </source>
</evidence>
<comment type="caution">
    <text evidence="2">The sequence shown here is derived from an EMBL/GenBank/DDBJ whole genome shotgun (WGS) entry which is preliminary data.</text>
</comment>
<name>A0ABW1JRH6_9NOCA</name>